<dbReference type="RefSeq" id="WP_113989047.1">
    <property type="nucleotide sequence ID" value="NZ_QLST01000008.1"/>
</dbReference>
<dbReference type="EMBL" id="QLST01000008">
    <property type="protein sequence ID" value="RBA28282.1"/>
    <property type="molecule type" value="Genomic_DNA"/>
</dbReference>
<comment type="caution">
    <text evidence="1">The sequence shown here is derived from an EMBL/GenBank/DDBJ whole genome shotgun (WGS) entry which is preliminary data.</text>
</comment>
<gene>
    <name evidence="1" type="ORF">DPN68_07575</name>
</gene>
<protein>
    <submittedName>
        <fullName evidence="1">Uncharacterized protein</fullName>
    </submittedName>
</protein>
<dbReference type="OrthoDB" id="1075024at2"/>
<evidence type="ECO:0000313" key="1">
    <source>
        <dbReference type="EMBL" id="RBA28282.1"/>
    </source>
</evidence>
<name>A0A365P1M5_9FLAO</name>
<keyword evidence="2" id="KW-1185">Reference proteome</keyword>
<reference evidence="1 2" key="1">
    <citation type="submission" date="2018-06" db="EMBL/GenBank/DDBJ databases">
        <title>Flavobacterium tibetense sp. nov., isolated from a wetland YonghuCo on Tibetan Plateau.</title>
        <authorList>
            <person name="Xing P."/>
            <person name="Phurbu D."/>
            <person name="Lu H."/>
        </authorList>
    </citation>
    <scope>NUCLEOTIDE SEQUENCE [LARGE SCALE GENOMIC DNA]</scope>
    <source>
        <strain evidence="1 2">YH5</strain>
    </source>
</reference>
<dbReference type="Proteomes" id="UP000253319">
    <property type="component" value="Unassembled WGS sequence"/>
</dbReference>
<proteinExistence type="predicted"/>
<organism evidence="1 2">
    <name type="scientific">Flavobacterium tibetense</name>
    <dbReference type="NCBI Taxonomy" id="2233533"/>
    <lineage>
        <taxon>Bacteria</taxon>
        <taxon>Pseudomonadati</taxon>
        <taxon>Bacteroidota</taxon>
        <taxon>Flavobacteriia</taxon>
        <taxon>Flavobacteriales</taxon>
        <taxon>Flavobacteriaceae</taxon>
        <taxon>Flavobacterium</taxon>
    </lineage>
</organism>
<dbReference type="AlphaFoldDB" id="A0A365P1M5"/>
<sequence length="267" mass="30999">MKQILILFISITTFAQSKLDKEIAIILEEGKLLYNSEIASWYGTDIFLEVYKEREKIGGYFSYTDSNNLSKCIFFSKEDKPKVIGAINFESTIKLETAKADLKVREFTKNELELYKLRKEALTIIYSDTIFKTYSNTNFNVIPIINKNQKKVFVLTGPKINNIVILGNDYLLNFDKNNKLLNRRALHKNIIPIQIDEDKELEATMHNHLHETGDLITSTDICTLMLYGKIYNMKQHFVISEKYVSIWNCETDTLNVMTTEAFEKMAK</sequence>
<evidence type="ECO:0000313" key="2">
    <source>
        <dbReference type="Proteomes" id="UP000253319"/>
    </source>
</evidence>
<accession>A0A365P1M5</accession>